<name>A0A8H7U2U3_9APHY</name>
<reference evidence="2" key="2">
    <citation type="journal article" name="Front. Microbiol.">
        <title>Degradative Capacity of Two Strains of Rhodonia placenta: From Phenotype to Genotype.</title>
        <authorList>
            <person name="Kolle M."/>
            <person name="Horta M.A.C."/>
            <person name="Nowrousian M."/>
            <person name="Ohm R.A."/>
            <person name="Benz J.P."/>
            <person name="Pilgard A."/>
        </authorList>
    </citation>
    <scope>NUCLEOTIDE SEQUENCE</scope>
    <source>
        <strain evidence="2">FPRL280</strain>
    </source>
</reference>
<comment type="caution">
    <text evidence="2">The sequence shown here is derived from an EMBL/GenBank/DDBJ whole genome shotgun (WGS) entry which is preliminary data.</text>
</comment>
<reference evidence="2" key="1">
    <citation type="submission" date="2020-11" db="EMBL/GenBank/DDBJ databases">
        <authorList>
            <person name="Koelle M."/>
            <person name="Horta M.A.C."/>
            <person name="Nowrousian M."/>
            <person name="Ohm R.A."/>
            <person name="Benz P."/>
            <person name="Pilgard A."/>
        </authorList>
    </citation>
    <scope>NUCLEOTIDE SEQUENCE</scope>
    <source>
        <strain evidence="2">FPRL280</strain>
    </source>
</reference>
<evidence type="ECO:0000313" key="3">
    <source>
        <dbReference type="Proteomes" id="UP000639403"/>
    </source>
</evidence>
<evidence type="ECO:0000313" key="2">
    <source>
        <dbReference type="EMBL" id="KAF9814850.1"/>
    </source>
</evidence>
<dbReference type="AlphaFoldDB" id="A0A8H7U2U3"/>
<dbReference type="EMBL" id="JADOXO010000079">
    <property type="protein sequence ID" value="KAF9814850.1"/>
    <property type="molecule type" value="Genomic_DNA"/>
</dbReference>
<sequence>MSYFARAMKLSSAYTSSSCPRHHRSSRHSSLFRNRHLRRQKT</sequence>
<feature type="region of interest" description="Disordered" evidence="1">
    <location>
        <begin position="11"/>
        <end position="42"/>
    </location>
</feature>
<accession>A0A8H7U2U3</accession>
<gene>
    <name evidence="2" type="ORF">IEO21_04902</name>
</gene>
<feature type="compositionally biased region" description="Basic residues" evidence="1">
    <location>
        <begin position="33"/>
        <end position="42"/>
    </location>
</feature>
<organism evidence="2 3">
    <name type="scientific">Rhodonia placenta</name>
    <dbReference type="NCBI Taxonomy" id="104341"/>
    <lineage>
        <taxon>Eukaryota</taxon>
        <taxon>Fungi</taxon>
        <taxon>Dikarya</taxon>
        <taxon>Basidiomycota</taxon>
        <taxon>Agaricomycotina</taxon>
        <taxon>Agaricomycetes</taxon>
        <taxon>Polyporales</taxon>
        <taxon>Adustoporiaceae</taxon>
        <taxon>Rhodonia</taxon>
    </lineage>
</organism>
<protein>
    <submittedName>
        <fullName evidence="2">Uncharacterized protein</fullName>
    </submittedName>
</protein>
<proteinExistence type="predicted"/>
<evidence type="ECO:0000256" key="1">
    <source>
        <dbReference type="SAM" id="MobiDB-lite"/>
    </source>
</evidence>
<dbReference type="Proteomes" id="UP000639403">
    <property type="component" value="Unassembled WGS sequence"/>
</dbReference>